<dbReference type="RefSeq" id="WP_344775351.1">
    <property type="nucleotide sequence ID" value="NZ_BAABBX010000010.1"/>
</dbReference>
<sequence>MHALSHTTGAIGVSSLKLRWLGHRLPGAAAVEVDAAALHGAGHAETDVKGELFNLDEFTITPGRAH</sequence>
<comment type="caution">
    <text evidence="1">The sequence shown here is derived from an EMBL/GenBank/DDBJ whole genome shotgun (WGS) entry which is preliminary data.</text>
</comment>
<reference evidence="2" key="1">
    <citation type="journal article" date="2019" name="Int. J. Syst. Evol. Microbiol.">
        <title>The Global Catalogue of Microorganisms (GCM) 10K type strain sequencing project: providing services to taxonomists for standard genome sequencing and annotation.</title>
        <authorList>
            <consortium name="The Broad Institute Genomics Platform"/>
            <consortium name="The Broad Institute Genome Sequencing Center for Infectious Disease"/>
            <person name="Wu L."/>
            <person name="Ma J."/>
        </authorList>
    </citation>
    <scope>NUCLEOTIDE SEQUENCE [LARGE SCALE GENOMIC DNA]</scope>
    <source>
        <strain evidence="2">JCM 17593</strain>
    </source>
</reference>
<dbReference type="Proteomes" id="UP001500213">
    <property type="component" value="Unassembled WGS sequence"/>
</dbReference>
<keyword evidence="2" id="KW-1185">Reference proteome</keyword>
<evidence type="ECO:0000313" key="1">
    <source>
        <dbReference type="EMBL" id="GAA4188290.1"/>
    </source>
</evidence>
<protein>
    <submittedName>
        <fullName evidence="1">Uncharacterized protein</fullName>
    </submittedName>
</protein>
<proteinExistence type="predicted"/>
<name>A0ABP8AQS2_9MICO</name>
<organism evidence="1 2">
    <name type="scientific">Gryllotalpicola kribbensis</name>
    <dbReference type="NCBI Taxonomy" id="993084"/>
    <lineage>
        <taxon>Bacteria</taxon>
        <taxon>Bacillati</taxon>
        <taxon>Actinomycetota</taxon>
        <taxon>Actinomycetes</taxon>
        <taxon>Micrococcales</taxon>
        <taxon>Microbacteriaceae</taxon>
        <taxon>Gryllotalpicola</taxon>
    </lineage>
</organism>
<evidence type="ECO:0000313" key="2">
    <source>
        <dbReference type="Proteomes" id="UP001500213"/>
    </source>
</evidence>
<gene>
    <name evidence="1" type="ORF">GCM10022288_14560</name>
</gene>
<dbReference type="EMBL" id="BAABBX010000010">
    <property type="protein sequence ID" value="GAA4188290.1"/>
    <property type="molecule type" value="Genomic_DNA"/>
</dbReference>
<accession>A0ABP8AQS2</accession>